<feature type="domain" description="Xylose isomerase-like TIM barrel" evidence="1">
    <location>
        <begin position="48"/>
        <end position="195"/>
    </location>
</feature>
<dbReference type="InterPro" id="IPR036237">
    <property type="entry name" value="Xyl_isomerase-like_sf"/>
</dbReference>
<dbReference type="InterPro" id="IPR050312">
    <property type="entry name" value="IolE/XylAMocC-like"/>
</dbReference>
<dbReference type="PANTHER" id="PTHR12110">
    <property type="entry name" value="HYDROXYPYRUVATE ISOMERASE"/>
    <property type="match status" value="1"/>
</dbReference>
<gene>
    <name evidence="2" type="ORF">METZ01_LOCUS403567</name>
</gene>
<evidence type="ECO:0000259" key="1">
    <source>
        <dbReference type="Pfam" id="PF01261"/>
    </source>
</evidence>
<evidence type="ECO:0000313" key="2">
    <source>
        <dbReference type="EMBL" id="SVD50713.1"/>
    </source>
</evidence>
<dbReference type="SUPFAM" id="SSF51658">
    <property type="entry name" value="Xylose isomerase-like"/>
    <property type="match status" value="1"/>
</dbReference>
<organism evidence="2">
    <name type="scientific">marine metagenome</name>
    <dbReference type="NCBI Taxonomy" id="408172"/>
    <lineage>
        <taxon>unclassified sequences</taxon>
        <taxon>metagenomes</taxon>
        <taxon>ecological metagenomes</taxon>
    </lineage>
</organism>
<dbReference type="AlphaFoldDB" id="A0A382VW33"/>
<feature type="non-terminal residue" evidence="2">
    <location>
        <position position="229"/>
    </location>
</feature>
<reference evidence="2" key="1">
    <citation type="submission" date="2018-05" db="EMBL/GenBank/DDBJ databases">
        <authorList>
            <person name="Lanie J.A."/>
            <person name="Ng W.-L."/>
            <person name="Kazmierczak K.M."/>
            <person name="Andrzejewski T.M."/>
            <person name="Davidsen T.M."/>
            <person name="Wayne K.J."/>
            <person name="Tettelin H."/>
            <person name="Glass J.I."/>
            <person name="Rusch D."/>
            <person name="Podicherti R."/>
            <person name="Tsui H.-C.T."/>
            <person name="Winkler M.E."/>
        </authorList>
    </citation>
    <scope>NUCLEOTIDE SEQUENCE</scope>
</reference>
<protein>
    <recommendedName>
        <fullName evidence="1">Xylose isomerase-like TIM barrel domain-containing protein</fullName>
    </recommendedName>
</protein>
<dbReference type="Pfam" id="PF01261">
    <property type="entry name" value="AP_endonuc_2"/>
    <property type="match status" value="1"/>
</dbReference>
<accession>A0A382VW33</accession>
<name>A0A382VW33_9ZZZZ</name>
<sequence>MKLSLSTRVAENFRDKREATVELDDLAQIAAREGYYALCMRASQVCVDDNRERIRSARATLESRDLTVSMVTGDFAIPENSEQGPGALRNIEPYLDMADDLGCDLLRICMKSAADIQWARDAADAAQERGLRLAHQCHTRSLFETVHETLEVLRSVGRSNFGLIYEPANLELCGQPYAGETLEVLYPWIFNVYLQNQRLHAGGVDELETWTRGPVRFDQCPLWEEGGLD</sequence>
<proteinExistence type="predicted"/>
<dbReference type="Gene3D" id="3.20.20.150">
    <property type="entry name" value="Divalent-metal-dependent TIM barrel enzymes"/>
    <property type="match status" value="1"/>
</dbReference>
<dbReference type="EMBL" id="UINC01155076">
    <property type="protein sequence ID" value="SVD50713.1"/>
    <property type="molecule type" value="Genomic_DNA"/>
</dbReference>
<dbReference type="InterPro" id="IPR013022">
    <property type="entry name" value="Xyl_isomerase-like_TIM-brl"/>
</dbReference>